<dbReference type="PANTHER" id="PTHR43084">
    <property type="entry name" value="PERSULFIDE DIOXYGENASE ETHE1"/>
    <property type="match status" value="1"/>
</dbReference>
<keyword evidence="8" id="KW-0560">Oxidoreductase</keyword>
<evidence type="ECO:0000256" key="5">
    <source>
        <dbReference type="ARBA" id="ARBA00022946"/>
    </source>
</evidence>
<dbReference type="InterPro" id="IPR036866">
    <property type="entry name" value="RibonucZ/Hydroxyglut_hydro"/>
</dbReference>
<reference evidence="17" key="1">
    <citation type="submission" date="2022-11" db="EMBL/GenBank/DDBJ databases">
        <authorList>
            <person name="Kikuchi T."/>
        </authorList>
    </citation>
    <scope>NUCLEOTIDE SEQUENCE</scope>
    <source>
        <strain evidence="17">PS1010</strain>
    </source>
</reference>
<keyword evidence="10" id="KW-0496">Mitochondrion</keyword>
<comment type="subunit">
    <text evidence="12">Homodimer. Monomer. Interacts with TST. May interact with RELA.</text>
</comment>
<evidence type="ECO:0000256" key="13">
    <source>
        <dbReference type="ARBA" id="ARBA00066686"/>
    </source>
</evidence>
<dbReference type="AlphaFoldDB" id="A0A9P1ILU3"/>
<keyword evidence="18" id="KW-1185">Reference proteome</keyword>
<dbReference type="CDD" id="cd07724">
    <property type="entry name" value="POD-like_MBL-fold"/>
    <property type="match status" value="1"/>
</dbReference>
<sequence>MSKNLIFRQLIDFESFTYTYILGCAKTRNAVIIDPVFEQAKRDAKLAKELDLNLIYGLNTHVHADHITGTSKLKEFFPAMKSGLSGKSGGVADKLLKQGDLLQIGDIELEVAETPGHTDGCLTFISHQLRAAFTGDALLIRGCGRTDFQQGSSRALYQSVHQKILDVLPEDYRILVGHNYEGILESTVGEEIKFNPRIMKSEEEFVKIMSELKLAHPKQIQQALPANLKDGDI</sequence>
<evidence type="ECO:0000256" key="6">
    <source>
        <dbReference type="ARBA" id="ARBA00022964"/>
    </source>
</evidence>
<dbReference type="InterPro" id="IPR001279">
    <property type="entry name" value="Metallo-B-lactamas"/>
</dbReference>
<protein>
    <recommendedName>
        <fullName evidence="14">Persulfide dioxygenase ETHE1, mitochondrial</fullName>
        <ecNumber evidence="13">1.13.11.18</ecNumber>
    </recommendedName>
    <alternativeName>
        <fullName evidence="15">Sulfur dioxygenase ETHE1</fullName>
    </alternativeName>
</protein>
<comment type="similarity">
    <text evidence="3">Belongs to the metallo-beta-lactamase superfamily. Glyoxalase II family.</text>
</comment>
<dbReference type="GO" id="GO:0005739">
    <property type="term" value="C:mitochondrion"/>
    <property type="evidence" value="ECO:0007669"/>
    <property type="project" value="UniProtKB-SubCell"/>
</dbReference>
<dbReference type="OrthoDB" id="449487at2759"/>
<organism evidence="17 18">
    <name type="scientific">Caenorhabditis angaria</name>
    <dbReference type="NCBI Taxonomy" id="860376"/>
    <lineage>
        <taxon>Eukaryota</taxon>
        <taxon>Metazoa</taxon>
        <taxon>Ecdysozoa</taxon>
        <taxon>Nematoda</taxon>
        <taxon>Chromadorea</taxon>
        <taxon>Rhabditida</taxon>
        <taxon>Rhabditina</taxon>
        <taxon>Rhabditomorpha</taxon>
        <taxon>Rhabditoidea</taxon>
        <taxon>Rhabditidae</taxon>
        <taxon>Peloderinae</taxon>
        <taxon>Caenorhabditis</taxon>
    </lineage>
</organism>
<accession>A0A9P1ILU3</accession>
<evidence type="ECO:0000256" key="4">
    <source>
        <dbReference type="ARBA" id="ARBA00022723"/>
    </source>
</evidence>
<gene>
    <name evidence="17" type="ORF">CAMP_LOCUS10077</name>
</gene>
<evidence type="ECO:0000256" key="12">
    <source>
        <dbReference type="ARBA" id="ARBA00065219"/>
    </source>
</evidence>
<evidence type="ECO:0000256" key="15">
    <source>
        <dbReference type="ARBA" id="ARBA00077964"/>
    </source>
</evidence>
<evidence type="ECO:0000256" key="1">
    <source>
        <dbReference type="ARBA" id="ARBA00001954"/>
    </source>
</evidence>
<evidence type="ECO:0000256" key="2">
    <source>
        <dbReference type="ARBA" id="ARBA00004173"/>
    </source>
</evidence>
<dbReference type="GO" id="GO:0046872">
    <property type="term" value="F:metal ion binding"/>
    <property type="evidence" value="ECO:0007669"/>
    <property type="project" value="UniProtKB-KW"/>
</dbReference>
<dbReference type="GO" id="GO:0050313">
    <property type="term" value="F:sulfur dioxygenase activity"/>
    <property type="evidence" value="ECO:0007669"/>
    <property type="project" value="UniProtKB-EC"/>
</dbReference>
<proteinExistence type="inferred from homology"/>
<dbReference type="EMBL" id="CANHGI010000004">
    <property type="protein sequence ID" value="CAI5447440.1"/>
    <property type="molecule type" value="Genomic_DNA"/>
</dbReference>
<dbReference type="GO" id="GO:0006749">
    <property type="term" value="P:glutathione metabolic process"/>
    <property type="evidence" value="ECO:0007669"/>
    <property type="project" value="InterPro"/>
</dbReference>
<dbReference type="FunFam" id="3.60.15.10:FF:000013">
    <property type="entry name" value="Persulfide dioxygenase ETHE1, mitochondrial"/>
    <property type="match status" value="1"/>
</dbReference>
<dbReference type="Proteomes" id="UP001152747">
    <property type="component" value="Unassembled WGS sequence"/>
</dbReference>
<evidence type="ECO:0000256" key="14">
    <source>
        <dbReference type="ARBA" id="ARBA00067300"/>
    </source>
</evidence>
<keyword evidence="7" id="KW-0007">Acetylation</keyword>
<dbReference type="InterPro" id="IPR044528">
    <property type="entry name" value="POD-like_MBL-fold"/>
</dbReference>
<dbReference type="InterPro" id="IPR051682">
    <property type="entry name" value="Mito_Persulfide_Diox"/>
</dbReference>
<keyword evidence="6" id="KW-0223">Dioxygenase</keyword>
<evidence type="ECO:0000256" key="9">
    <source>
        <dbReference type="ARBA" id="ARBA00023004"/>
    </source>
</evidence>
<dbReference type="SMART" id="SM00849">
    <property type="entry name" value="Lactamase_B"/>
    <property type="match status" value="1"/>
</dbReference>
<dbReference type="Pfam" id="PF00753">
    <property type="entry name" value="Lactamase_B"/>
    <property type="match status" value="2"/>
</dbReference>
<keyword evidence="9" id="KW-0408">Iron</keyword>
<evidence type="ECO:0000313" key="17">
    <source>
        <dbReference type="EMBL" id="CAI5447440.1"/>
    </source>
</evidence>
<comment type="subcellular location">
    <subcellularLocation>
        <location evidence="2">Mitochondrion</location>
    </subcellularLocation>
</comment>
<comment type="cofactor">
    <cofactor evidence="1">
        <name>Fe(2+)</name>
        <dbReference type="ChEBI" id="CHEBI:29033"/>
    </cofactor>
</comment>
<dbReference type="EC" id="1.13.11.18" evidence="13"/>
<dbReference type="PANTHER" id="PTHR43084:SF1">
    <property type="entry name" value="PERSULFIDE DIOXYGENASE ETHE1, MITOCHONDRIAL"/>
    <property type="match status" value="1"/>
</dbReference>
<evidence type="ECO:0000256" key="7">
    <source>
        <dbReference type="ARBA" id="ARBA00022990"/>
    </source>
</evidence>
<comment type="caution">
    <text evidence="17">The sequence shown here is derived from an EMBL/GenBank/DDBJ whole genome shotgun (WGS) entry which is preliminary data.</text>
</comment>
<evidence type="ECO:0000256" key="10">
    <source>
        <dbReference type="ARBA" id="ARBA00023128"/>
    </source>
</evidence>
<comment type="catalytic activity">
    <reaction evidence="11">
        <text>S-sulfanylglutathione + O2 + H2O = sulfite + glutathione + 2 H(+)</text>
        <dbReference type="Rhea" id="RHEA:12981"/>
        <dbReference type="ChEBI" id="CHEBI:15377"/>
        <dbReference type="ChEBI" id="CHEBI:15378"/>
        <dbReference type="ChEBI" id="CHEBI:15379"/>
        <dbReference type="ChEBI" id="CHEBI:17359"/>
        <dbReference type="ChEBI" id="CHEBI:57925"/>
        <dbReference type="ChEBI" id="CHEBI:58905"/>
        <dbReference type="EC" id="1.13.11.18"/>
    </reaction>
</comment>
<evidence type="ECO:0000256" key="3">
    <source>
        <dbReference type="ARBA" id="ARBA00006759"/>
    </source>
</evidence>
<dbReference type="SUPFAM" id="SSF56281">
    <property type="entry name" value="Metallo-hydrolase/oxidoreductase"/>
    <property type="match status" value="1"/>
</dbReference>
<evidence type="ECO:0000259" key="16">
    <source>
        <dbReference type="SMART" id="SM00849"/>
    </source>
</evidence>
<name>A0A9P1ILU3_9PELO</name>
<keyword evidence="5" id="KW-0809">Transit peptide</keyword>
<evidence type="ECO:0000256" key="11">
    <source>
        <dbReference type="ARBA" id="ARBA00050990"/>
    </source>
</evidence>
<dbReference type="Gene3D" id="3.60.15.10">
    <property type="entry name" value="Ribonuclease Z/Hydroxyacylglutathione hydrolase-like"/>
    <property type="match status" value="1"/>
</dbReference>
<keyword evidence="4" id="KW-0479">Metal-binding</keyword>
<evidence type="ECO:0000256" key="8">
    <source>
        <dbReference type="ARBA" id="ARBA00023002"/>
    </source>
</evidence>
<dbReference type="GO" id="GO:0070813">
    <property type="term" value="P:hydrogen sulfide metabolic process"/>
    <property type="evidence" value="ECO:0007669"/>
    <property type="project" value="TreeGrafter"/>
</dbReference>
<evidence type="ECO:0000313" key="18">
    <source>
        <dbReference type="Proteomes" id="UP001152747"/>
    </source>
</evidence>
<feature type="domain" description="Metallo-beta-lactamase" evidence="16">
    <location>
        <begin position="16"/>
        <end position="178"/>
    </location>
</feature>